<dbReference type="InterPro" id="IPR038695">
    <property type="entry name" value="Saro_0823-like_sf"/>
</dbReference>
<accession>A0ABV7VLA8</accession>
<dbReference type="InterPro" id="IPR003795">
    <property type="entry name" value="DUF192"/>
</dbReference>
<dbReference type="PROSITE" id="PS51318">
    <property type="entry name" value="TAT"/>
    <property type="match status" value="1"/>
</dbReference>
<dbReference type="EMBL" id="JBHRYJ010000004">
    <property type="protein sequence ID" value="MFC3677326.1"/>
    <property type="molecule type" value="Genomic_DNA"/>
</dbReference>
<gene>
    <name evidence="2" type="ORF">ACFOOQ_17355</name>
</gene>
<protein>
    <submittedName>
        <fullName evidence="2">DUF192 domain-containing protein</fullName>
    </submittedName>
</protein>
<dbReference type="Proteomes" id="UP001595711">
    <property type="component" value="Unassembled WGS sequence"/>
</dbReference>
<evidence type="ECO:0000313" key="3">
    <source>
        <dbReference type="Proteomes" id="UP001595711"/>
    </source>
</evidence>
<dbReference type="PANTHER" id="PTHR37953">
    <property type="entry name" value="UPF0127 PROTEIN MJ1496"/>
    <property type="match status" value="1"/>
</dbReference>
<proteinExistence type="predicted"/>
<organism evidence="2 3">
    <name type="scientific">Ferrovibrio xuzhouensis</name>
    <dbReference type="NCBI Taxonomy" id="1576914"/>
    <lineage>
        <taxon>Bacteria</taxon>
        <taxon>Pseudomonadati</taxon>
        <taxon>Pseudomonadota</taxon>
        <taxon>Alphaproteobacteria</taxon>
        <taxon>Rhodospirillales</taxon>
        <taxon>Rhodospirillaceae</taxon>
        <taxon>Ferrovibrio</taxon>
    </lineage>
</organism>
<keyword evidence="3" id="KW-1185">Reference proteome</keyword>
<feature type="chain" id="PRO_5045337407" evidence="1">
    <location>
        <begin position="29"/>
        <end position="165"/>
    </location>
</feature>
<dbReference type="RefSeq" id="WP_379728865.1">
    <property type="nucleotide sequence ID" value="NZ_JBHRYJ010000004.1"/>
</dbReference>
<dbReference type="Gene3D" id="2.60.120.1140">
    <property type="entry name" value="Protein of unknown function DUF192"/>
    <property type="match status" value="1"/>
</dbReference>
<name>A0ABV7VLA8_9PROT</name>
<comment type="caution">
    <text evidence="2">The sequence shown here is derived from an EMBL/GenBank/DDBJ whole genome shotgun (WGS) entry which is preliminary data.</text>
</comment>
<feature type="signal peptide" evidence="1">
    <location>
        <begin position="1"/>
        <end position="28"/>
    </location>
</feature>
<keyword evidence="1" id="KW-0732">Signal</keyword>
<dbReference type="Pfam" id="PF02643">
    <property type="entry name" value="DUF192"/>
    <property type="match status" value="1"/>
</dbReference>
<sequence>MTVRLIDATRRWFLGLLAAALLALPAAAQPQPALPHSDLVIETAKGPQHFTVELASNDESRARGLMFRQSMAPDAGMLFDFGQEQMASFWMRNTLIPLDMLFIRADGTILNIHQRAIPHDETGINSDGPVRAVLELNGGTVTRLGIRAGDRVLHAIFGDSPAAKR</sequence>
<evidence type="ECO:0000313" key="2">
    <source>
        <dbReference type="EMBL" id="MFC3677326.1"/>
    </source>
</evidence>
<dbReference type="PANTHER" id="PTHR37953:SF1">
    <property type="entry name" value="UPF0127 PROTEIN MJ1496"/>
    <property type="match status" value="1"/>
</dbReference>
<evidence type="ECO:0000256" key="1">
    <source>
        <dbReference type="SAM" id="SignalP"/>
    </source>
</evidence>
<reference evidence="3" key="1">
    <citation type="journal article" date="2019" name="Int. J. Syst. Evol. Microbiol.">
        <title>The Global Catalogue of Microorganisms (GCM) 10K type strain sequencing project: providing services to taxonomists for standard genome sequencing and annotation.</title>
        <authorList>
            <consortium name="The Broad Institute Genomics Platform"/>
            <consortium name="The Broad Institute Genome Sequencing Center for Infectious Disease"/>
            <person name="Wu L."/>
            <person name="Ma J."/>
        </authorList>
    </citation>
    <scope>NUCLEOTIDE SEQUENCE [LARGE SCALE GENOMIC DNA]</scope>
    <source>
        <strain evidence="3">KCTC 42182</strain>
    </source>
</reference>
<dbReference type="InterPro" id="IPR006311">
    <property type="entry name" value="TAT_signal"/>
</dbReference>